<dbReference type="PROSITE" id="PS50068">
    <property type="entry name" value="LDLRA_2"/>
    <property type="match status" value="2"/>
</dbReference>
<keyword evidence="5 9" id="KW-1133">Transmembrane helix</keyword>
<name>A0A3Q2YEC9_HIPCM</name>
<dbReference type="FunFam" id="4.10.400.10:FF:000013">
    <property type="entry name" value="Prolow-density lipoprotein receptor-related protein 1"/>
    <property type="match status" value="1"/>
</dbReference>
<protein>
    <submittedName>
        <fullName evidence="10">Uncharacterized protein</fullName>
    </submittedName>
</protein>
<evidence type="ECO:0000256" key="3">
    <source>
        <dbReference type="ARBA" id="ARBA00022692"/>
    </source>
</evidence>
<keyword evidence="6 9" id="KW-0472">Membrane</keyword>
<evidence type="ECO:0000256" key="4">
    <source>
        <dbReference type="ARBA" id="ARBA00022737"/>
    </source>
</evidence>
<evidence type="ECO:0000313" key="11">
    <source>
        <dbReference type="Proteomes" id="UP000264820"/>
    </source>
</evidence>
<evidence type="ECO:0000256" key="6">
    <source>
        <dbReference type="ARBA" id="ARBA00023136"/>
    </source>
</evidence>
<reference evidence="10" key="1">
    <citation type="submission" date="2025-08" db="UniProtKB">
        <authorList>
            <consortium name="Ensembl"/>
        </authorList>
    </citation>
    <scope>IDENTIFICATION</scope>
</reference>
<dbReference type="GO" id="GO:0012505">
    <property type="term" value="C:endomembrane system"/>
    <property type="evidence" value="ECO:0007669"/>
    <property type="project" value="UniProtKB-SubCell"/>
</dbReference>
<dbReference type="CDD" id="cd00112">
    <property type="entry name" value="LDLa"/>
    <property type="match status" value="2"/>
</dbReference>
<keyword evidence="4" id="KW-0677">Repeat</keyword>
<feature type="disulfide bond" evidence="8">
    <location>
        <begin position="69"/>
        <end position="84"/>
    </location>
</feature>
<dbReference type="GeneTree" id="ENSGT00940000157899"/>
<dbReference type="GO" id="GO:0005886">
    <property type="term" value="C:plasma membrane"/>
    <property type="evidence" value="ECO:0007669"/>
    <property type="project" value="TreeGrafter"/>
</dbReference>
<feature type="disulfide bond" evidence="8">
    <location>
        <begin position="118"/>
        <end position="130"/>
    </location>
</feature>
<dbReference type="InterPro" id="IPR002172">
    <property type="entry name" value="LDrepeatLR_classA_rpt"/>
</dbReference>
<accession>A0A3Q2YEC9</accession>
<dbReference type="PANTHER" id="PTHR24270">
    <property type="entry name" value="LOW-DENSITY LIPOPROTEIN RECEPTOR-RELATED"/>
    <property type="match status" value="1"/>
</dbReference>
<evidence type="ECO:0000256" key="1">
    <source>
        <dbReference type="ARBA" id="ARBA00004167"/>
    </source>
</evidence>
<sequence>MSRLTVVSVDFQMCCERTVLKSTSSRALIRFCFRDSRVQVQTWPVPVWTCEPYQFRCKNNRCVPGRWQCDYDNDCGDNSDEDKCGWSDVANCAELLSFSSLTTCCPVLMHFRTVPRQCSESEFACTNGRCIAGRWKCDGDRDCADGSDEVPGTLDSSVFTRTKFNTCFFLGWGAVFSRMAVISSVTMTNSSVKMDTVFQFAGDVTLTQTAWMAVMRRTATLLVSAQFFFFFLLFPYSPALILCVRLSCISFDRDKL</sequence>
<feature type="disulfide bond" evidence="8">
    <location>
        <begin position="50"/>
        <end position="62"/>
    </location>
</feature>
<dbReference type="SMART" id="SM00192">
    <property type="entry name" value="LDLa"/>
    <property type="match status" value="2"/>
</dbReference>
<evidence type="ECO:0000256" key="7">
    <source>
        <dbReference type="ARBA" id="ARBA00023157"/>
    </source>
</evidence>
<organism evidence="10 11">
    <name type="scientific">Hippocampus comes</name>
    <name type="common">Tiger tail seahorse</name>
    <dbReference type="NCBI Taxonomy" id="109280"/>
    <lineage>
        <taxon>Eukaryota</taxon>
        <taxon>Metazoa</taxon>
        <taxon>Chordata</taxon>
        <taxon>Craniata</taxon>
        <taxon>Vertebrata</taxon>
        <taxon>Euteleostomi</taxon>
        <taxon>Actinopterygii</taxon>
        <taxon>Neopterygii</taxon>
        <taxon>Teleostei</taxon>
        <taxon>Neoteleostei</taxon>
        <taxon>Acanthomorphata</taxon>
        <taxon>Syngnathiaria</taxon>
        <taxon>Syngnathiformes</taxon>
        <taxon>Syngnathoidei</taxon>
        <taxon>Syngnathidae</taxon>
        <taxon>Hippocampus</taxon>
    </lineage>
</organism>
<dbReference type="AlphaFoldDB" id="A0A3Q2YEC9"/>
<dbReference type="Ensembl" id="ENSHCOT00000024427.1">
    <property type="protein sequence ID" value="ENSHCOP00000016291.1"/>
    <property type="gene ID" value="ENSHCOG00000020024.1"/>
</dbReference>
<dbReference type="PROSITE" id="PS01209">
    <property type="entry name" value="LDLRA_1"/>
    <property type="match status" value="1"/>
</dbReference>
<dbReference type="InterPro" id="IPR023415">
    <property type="entry name" value="LDLR_class-A_CS"/>
</dbReference>
<feature type="disulfide bond" evidence="8">
    <location>
        <begin position="57"/>
        <end position="75"/>
    </location>
</feature>
<reference evidence="10" key="2">
    <citation type="submission" date="2025-09" db="UniProtKB">
        <authorList>
            <consortium name="Ensembl"/>
        </authorList>
    </citation>
    <scope>IDENTIFICATION</scope>
</reference>
<dbReference type="PANTHER" id="PTHR24270:SF8">
    <property type="entry name" value="LD11117P-RELATED"/>
    <property type="match status" value="1"/>
</dbReference>
<evidence type="ECO:0000256" key="8">
    <source>
        <dbReference type="PROSITE-ProRule" id="PRU00124"/>
    </source>
</evidence>
<dbReference type="Proteomes" id="UP000264820">
    <property type="component" value="Unplaced"/>
</dbReference>
<dbReference type="Gene3D" id="4.10.400.10">
    <property type="entry name" value="Low-density Lipoprotein Receptor"/>
    <property type="match status" value="2"/>
</dbReference>
<dbReference type="STRING" id="109280.ENSHCOP00000016291"/>
<evidence type="ECO:0000256" key="5">
    <source>
        <dbReference type="ARBA" id="ARBA00022989"/>
    </source>
</evidence>
<dbReference type="InterPro" id="IPR036055">
    <property type="entry name" value="LDL_receptor-like_sf"/>
</dbReference>
<feature type="transmembrane region" description="Helical" evidence="9">
    <location>
        <begin position="227"/>
        <end position="248"/>
    </location>
</feature>
<dbReference type="GO" id="GO:0016192">
    <property type="term" value="P:vesicle-mediated transport"/>
    <property type="evidence" value="ECO:0007669"/>
    <property type="project" value="UniProtKB-ARBA"/>
</dbReference>
<dbReference type="SUPFAM" id="SSF57424">
    <property type="entry name" value="LDL receptor-like module"/>
    <property type="match status" value="2"/>
</dbReference>
<feature type="disulfide bond" evidence="8">
    <location>
        <begin position="125"/>
        <end position="143"/>
    </location>
</feature>
<evidence type="ECO:0000256" key="2">
    <source>
        <dbReference type="ARBA" id="ARBA00004308"/>
    </source>
</evidence>
<evidence type="ECO:0000256" key="9">
    <source>
        <dbReference type="SAM" id="Phobius"/>
    </source>
</evidence>
<dbReference type="PRINTS" id="PR00261">
    <property type="entry name" value="LDLRECEPTOR"/>
</dbReference>
<keyword evidence="3 9" id="KW-0812">Transmembrane</keyword>
<evidence type="ECO:0000313" key="10">
    <source>
        <dbReference type="Ensembl" id="ENSHCOP00000016291.1"/>
    </source>
</evidence>
<dbReference type="FunFam" id="4.10.400.10:FF:000001">
    <property type="entry name" value="Low-density lipoprotein receptor-related protein 1"/>
    <property type="match status" value="1"/>
</dbReference>
<dbReference type="Pfam" id="PF00057">
    <property type="entry name" value="Ldl_recept_a"/>
    <property type="match status" value="2"/>
</dbReference>
<keyword evidence="7 8" id="KW-1015">Disulfide bond</keyword>
<proteinExistence type="predicted"/>
<dbReference type="InterPro" id="IPR050685">
    <property type="entry name" value="LDLR"/>
</dbReference>
<comment type="caution">
    <text evidence="8">Lacks conserved residue(s) required for the propagation of feature annotation.</text>
</comment>
<comment type="subcellular location">
    <subcellularLocation>
        <location evidence="2">Endomembrane system</location>
    </subcellularLocation>
    <subcellularLocation>
        <location evidence="1">Membrane</location>
        <topology evidence="1">Single-pass membrane protein</topology>
    </subcellularLocation>
</comment>
<keyword evidence="11" id="KW-1185">Reference proteome</keyword>